<evidence type="ECO:0000313" key="5">
    <source>
        <dbReference type="EMBL" id="XCD06896.1"/>
    </source>
</evidence>
<dbReference type="EMBL" id="PP511725">
    <property type="protein sequence ID" value="XCD06896.1"/>
    <property type="molecule type" value="Genomic_DNA"/>
</dbReference>
<evidence type="ECO:0000313" key="3">
    <source>
        <dbReference type="EMBL" id="XCD05296.1"/>
    </source>
</evidence>
<evidence type="ECO:0000313" key="1">
    <source>
        <dbReference type="EMBL" id="XCD03944.1"/>
    </source>
</evidence>
<name>A0AAU8B7J7_9VIRU</name>
<proteinExistence type="predicted"/>
<dbReference type="EMBL" id="PP511404">
    <property type="protein sequence ID" value="XCD03944.1"/>
    <property type="molecule type" value="Genomic_DNA"/>
</dbReference>
<dbReference type="EMBL" id="PP511542">
    <property type="protein sequence ID" value="XCD05296.1"/>
    <property type="molecule type" value="Genomic_DNA"/>
</dbReference>
<reference evidence="5" key="1">
    <citation type="submission" date="2024-03" db="EMBL/GenBank/DDBJ databases">
        <title>Diverse circular DNA viruses in blood, oral, and fecal samples of captive lemurs.</title>
        <authorList>
            <person name="Paietta E.N."/>
            <person name="Kraberger S."/>
            <person name="Lund M.C."/>
            <person name="Custer J.M."/>
            <person name="Vargas K.M."/>
            <person name="Ehmke E.E."/>
            <person name="Yoder A.D."/>
            <person name="Varsani A."/>
        </authorList>
    </citation>
    <scope>NUCLEOTIDE SEQUENCE</scope>
    <source>
        <strain evidence="1">Duke_21_54</strain>
        <strain evidence="2">Duke_24FF_1012</strain>
        <strain evidence="3">Duke_24FS_62</strain>
        <strain evidence="4">Duke_25FS_79</strain>
        <strain evidence="5">Duke_26_46</strain>
    </source>
</reference>
<protein>
    <submittedName>
        <fullName evidence="5">Replication initiator protein</fullName>
    </submittedName>
</protein>
<accession>A0AAU8B7J7</accession>
<sequence>MCTQPIWIANRRYTRKDRDISLPMSELAQRPWDVARFRLAVPCGKCEECQKALRNSWYVRIRQELSRCRNDNEEAWFVTITIDPRYYKRAFENPTWFMRKWFERIRHVTGRTIKHVFFQEFGMHSLSGSEPRLHFHGFLFAPRMSYNEFRSIVSKFGYVWLCQATAKRARYAVKYVVKHLNTSNYDLPDALRITLSDRKYSRKYVSPGLGDYIANQPHPDISCGTWTFDARLSDSGYQYKIPRYYDKYLSEREKTRRSILSASSYASYLGDSVVIGFLRDVAQRFFVDPSSLAFEKGYFSQYINYLNKSKATAIRGVPWISMEFLKILDVWRSAFGLDASPDVIFNKSLTYG</sequence>
<evidence type="ECO:0000313" key="2">
    <source>
        <dbReference type="EMBL" id="XCD04702.1"/>
    </source>
</evidence>
<organism evidence="5">
    <name type="scientific">Dulem virus 210</name>
    <dbReference type="NCBI Taxonomy" id="3145687"/>
    <lineage>
        <taxon>Viruses</taxon>
        <taxon>Monodnaviria</taxon>
        <taxon>Sangervirae</taxon>
        <taxon>Phixviricota</taxon>
        <taxon>Malgrandaviricetes</taxon>
        <taxon>Petitvirales</taxon>
        <taxon>Microviridae</taxon>
        <taxon>Microvirus</taxon>
    </lineage>
</organism>
<dbReference type="EMBL" id="PP511496">
    <property type="protein sequence ID" value="XCD04702.1"/>
    <property type="molecule type" value="Genomic_DNA"/>
</dbReference>
<dbReference type="EMBL" id="PP511663">
    <property type="protein sequence ID" value="XCD06368.1"/>
    <property type="molecule type" value="Genomic_DNA"/>
</dbReference>
<evidence type="ECO:0000313" key="4">
    <source>
        <dbReference type="EMBL" id="XCD06368.1"/>
    </source>
</evidence>